<dbReference type="InterPro" id="IPR003690">
    <property type="entry name" value="MTERF"/>
</dbReference>
<gene>
    <name evidence="4" type="ORF">E3N88_07611</name>
</gene>
<dbReference type="SMART" id="SM00733">
    <property type="entry name" value="Mterf"/>
    <property type="match status" value="5"/>
</dbReference>
<proteinExistence type="inferred from homology"/>
<evidence type="ECO:0000256" key="1">
    <source>
        <dbReference type="ARBA" id="ARBA00007692"/>
    </source>
</evidence>
<comment type="similarity">
    <text evidence="1">Belongs to the mTERF family.</text>
</comment>
<dbReference type="PANTHER" id="PTHR13068:SF231">
    <property type="entry name" value="TRANSCRIPTION TERMINATION FACTOR MTERF2, CHLOROPLASTIC-LIKE"/>
    <property type="match status" value="1"/>
</dbReference>
<evidence type="ECO:0000256" key="2">
    <source>
        <dbReference type="ARBA" id="ARBA00022472"/>
    </source>
</evidence>
<organism evidence="4 5">
    <name type="scientific">Mikania micrantha</name>
    <name type="common">bitter vine</name>
    <dbReference type="NCBI Taxonomy" id="192012"/>
    <lineage>
        <taxon>Eukaryota</taxon>
        <taxon>Viridiplantae</taxon>
        <taxon>Streptophyta</taxon>
        <taxon>Embryophyta</taxon>
        <taxon>Tracheophyta</taxon>
        <taxon>Spermatophyta</taxon>
        <taxon>Magnoliopsida</taxon>
        <taxon>eudicotyledons</taxon>
        <taxon>Gunneridae</taxon>
        <taxon>Pentapetalae</taxon>
        <taxon>asterids</taxon>
        <taxon>campanulids</taxon>
        <taxon>Asterales</taxon>
        <taxon>Asteraceae</taxon>
        <taxon>Asteroideae</taxon>
        <taxon>Heliantheae alliance</taxon>
        <taxon>Eupatorieae</taxon>
        <taxon>Mikania</taxon>
    </lineage>
</organism>
<dbReference type="GO" id="GO:0006353">
    <property type="term" value="P:DNA-templated transcription termination"/>
    <property type="evidence" value="ECO:0007669"/>
    <property type="project" value="UniProtKB-KW"/>
</dbReference>
<dbReference type="FunFam" id="1.25.70.10:FF:000001">
    <property type="entry name" value="Mitochondrial transcription termination factor-like"/>
    <property type="match status" value="1"/>
</dbReference>
<evidence type="ECO:0000313" key="5">
    <source>
        <dbReference type="Proteomes" id="UP000326396"/>
    </source>
</evidence>
<dbReference type="InterPro" id="IPR038538">
    <property type="entry name" value="MTERF_sf"/>
</dbReference>
<keyword evidence="3" id="KW-0809">Transit peptide</keyword>
<dbReference type="OrthoDB" id="637682at2759"/>
<accession>A0A5N6PU22</accession>
<keyword evidence="5" id="KW-1185">Reference proteome</keyword>
<comment type="caution">
    <text evidence="4">The sequence shown here is derived from an EMBL/GenBank/DDBJ whole genome shotgun (WGS) entry which is preliminary data.</text>
</comment>
<dbReference type="Gene3D" id="1.25.70.10">
    <property type="entry name" value="Transcription termination factor 3, mitochondrial"/>
    <property type="match status" value="1"/>
</dbReference>
<keyword evidence="2" id="KW-0806">Transcription termination</keyword>
<dbReference type="GO" id="GO:0003676">
    <property type="term" value="F:nucleic acid binding"/>
    <property type="evidence" value="ECO:0007669"/>
    <property type="project" value="InterPro"/>
</dbReference>
<sequence>MWILRFKSRNNNGATQISSLQSLIHSHYSTKSTQNHQICEPHFMVDYLVNSIGFSQDQAFSALTKVGHLKSTQNPNSVVDFFKQCGLDKTQVKNIVCYCPKILTANVDKTLAPKFRVLQELGLTERALEKLFRRSVNFSTNRLGANVDYLREVLGSDEKVIKVIQRSWWMFSLNYAKKLSPNLLVLKKNGLSDDKIEYILLKNPSCLLRNPDWLEATIKKVEPVLGIPPESPRFVDGLKMVISLSESTIDMKSGIFRSFGWSDSEILTMTRSLPSCLRGSEAKLQASLKFFMRKLGYTAAYLATHPKLLVYSLDKRVMPRYEVLEILKEKKLLKNNFSLCSVSALSVEKFIKDFVMPYNEFVPNLYEAYTNATGHPQKIK</sequence>
<keyword evidence="2" id="KW-0805">Transcription regulation</keyword>
<reference evidence="4 5" key="1">
    <citation type="submission" date="2019-05" db="EMBL/GenBank/DDBJ databases">
        <title>Mikania micrantha, genome provides insights into the molecular mechanism of rapid growth.</title>
        <authorList>
            <person name="Liu B."/>
        </authorList>
    </citation>
    <scope>NUCLEOTIDE SEQUENCE [LARGE SCALE GENOMIC DNA]</scope>
    <source>
        <strain evidence="4">NLD-2019</strain>
        <tissue evidence="4">Leaf</tissue>
    </source>
</reference>
<evidence type="ECO:0000313" key="4">
    <source>
        <dbReference type="EMBL" id="KAD6796715.1"/>
    </source>
</evidence>
<dbReference type="Proteomes" id="UP000326396">
    <property type="component" value="Linkage Group LG11"/>
</dbReference>
<evidence type="ECO:0000256" key="3">
    <source>
        <dbReference type="ARBA" id="ARBA00022946"/>
    </source>
</evidence>
<keyword evidence="2" id="KW-0804">Transcription</keyword>
<protein>
    <submittedName>
        <fullName evidence="4">Uncharacterized protein</fullName>
    </submittedName>
</protein>
<dbReference type="AlphaFoldDB" id="A0A5N6PU22"/>
<dbReference type="EMBL" id="SZYD01000003">
    <property type="protein sequence ID" value="KAD6796715.1"/>
    <property type="molecule type" value="Genomic_DNA"/>
</dbReference>
<dbReference type="Pfam" id="PF02536">
    <property type="entry name" value="mTERF"/>
    <property type="match status" value="2"/>
</dbReference>
<dbReference type="PANTHER" id="PTHR13068">
    <property type="entry name" value="CGI-12 PROTEIN-RELATED"/>
    <property type="match status" value="1"/>
</dbReference>
<name>A0A5N6PU22_9ASTR</name>